<dbReference type="AlphaFoldDB" id="A5D0P0"/>
<dbReference type="SUPFAM" id="SSF49503">
    <property type="entry name" value="Cupredoxins"/>
    <property type="match status" value="2"/>
</dbReference>
<dbReference type="KEGG" id="pth:PTH_1998"/>
<dbReference type="InterPro" id="IPR011707">
    <property type="entry name" value="Cu-oxidase-like_N"/>
</dbReference>
<keyword evidence="2" id="KW-0560">Oxidoreductase</keyword>
<evidence type="ECO:0000256" key="2">
    <source>
        <dbReference type="ARBA" id="ARBA00023002"/>
    </source>
</evidence>
<evidence type="ECO:0000256" key="1">
    <source>
        <dbReference type="ARBA" id="ARBA00022723"/>
    </source>
</evidence>
<dbReference type="InterPro" id="IPR045087">
    <property type="entry name" value="Cu-oxidase_fam"/>
</dbReference>
<dbReference type="HOGENOM" id="CLU_571999_0_0_9"/>
<dbReference type="EMBL" id="AP009389">
    <property type="protein sequence ID" value="BAF60179.1"/>
    <property type="molecule type" value="Genomic_DNA"/>
</dbReference>
<evidence type="ECO:0000313" key="5">
    <source>
        <dbReference type="EMBL" id="BAF60179.1"/>
    </source>
</evidence>
<reference evidence="6" key="1">
    <citation type="journal article" date="2008" name="Genome Res.">
        <title>The genome of Pelotomaculum thermopropionicum reveals niche-associated evolution in anaerobic microbiota.</title>
        <authorList>
            <person name="Kosaka T."/>
            <person name="Kato S."/>
            <person name="Shimoyama T."/>
            <person name="Ishii S."/>
            <person name="Abe T."/>
            <person name="Watanabe K."/>
        </authorList>
    </citation>
    <scope>NUCLEOTIDE SEQUENCE [LARGE SCALE GENOMIC DNA]</scope>
    <source>
        <strain evidence="6">DSM 13744 / JCM 10971 / SI</strain>
    </source>
</reference>
<dbReference type="GO" id="GO:0016491">
    <property type="term" value="F:oxidoreductase activity"/>
    <property type="evidence" value="ECO:0007669"/>
    <property type="project" value="UniProtKB-KW"/>
</dbReference>
<dbReference type="GO" id="GO:0005507">
    <property type="term" value="F:copper ion binding"/>
    <property type="evidence" value="ECO:0007669"/>
    <property type="project" value="InterPro"/>
</dbReference>
<evidence type="ECO:0000259" key="4">
    <source>
        <dbReference type="Pfam" id="PF07732"/>
    </source>
</evidence>
<dbReference type="STRING" id="370438.PTH_1998"/>
<dbReference type="eggNOG" id="COG2132">
    <property type="taxonomic scope" value="Bacteria"/>
</dbReference>
<keyword evidence="3" id="KW-0186">Copper</keyword>
<dbReference type="Gene3D" id="2.60.40.420">
    <property type="entry name" value="Cupredoxins - blue copper proteins"/>
    <property type="match status" value="1"/>
</dbReference>
<feature type="domain" description="Plastocyanin-like" evidence="4">
    <location>
        <begin position="80"/>
        <end position="185"/>
    </location>
</feature>
<organism evidence="5 6">
    <name type="scientific">Pelotomaculum thermopropionicum (strain DSM 13744 / JCM 10971 / SI)</name>
    <dbReference type="NCBI Taxonomy" id="370438"/>
    <lineage>
        <taxon>Bacteria</taxon>
        <taxon>Bacillati</taxon>
        <taxon>Bacillota</taxon>
        <taxon>Clostridia</taxon>
        <taxon>Eubacteriales</taxon>
        <taxon>Desulfotomaculaceae</taxon>
        <taxon>Pelotomaculum</taxon>
    </lineage>
</organism>
<name>A5D0P0_PELTS</name>
<proteinExistence type="predicted"/>
<dbReference type="InterPro" id="IPR008972">
    <property type="entry name" value="Cupredoxin"/>
</dbReference>
<protein>
    <submittedName>
        <fullName evidence="5">Putative multicopper oxidases</fullName>
    </submittedName>
</protein>
<dbReference type="Proteomes" id="UP000006556">
    <property type="component" value="Chromosome"/>
</dbReference>
<sequence>MPKRYFWSLFATDGFINLPTDPTGTAPREKVYVFGFVGGLFKTQPIDVMGRPTGPVKTVNPQFDPAIPENLDKLRGTAVIPAPRIDLEVGDELYLTLTNLGFFLTEPPILDVHTIHIHGAHIATQLDGVPETSFGLPVTPPGMPGITITYYFKPERPGTYFYHCHQEASEHIQMGMYGALIVYPSMESLARAGIRKDPKTGEWFFHGVRQVQIPRTATNRNFAYDDINTFFNSDWVLLFSDIDSAWHRAVFEQADFNPVNYKPDWWLVNGRAFPDTLLPVSLPEDLVPGFGYSIPAGYETYVRVSTGAGGIKPPDKFLLRMSNLGYQPVPFHVHGWHGLIIGKDTDPRVADMKNPAHQMNFTTLVGSGESYDVLYTADDKRDLYADYIFCGKAGFPSLKQQIEEATARSIAAGTFIPPFPGATDLWAAIILETGLKQGNFIPPYNWAAWNYGSGEADGFFFPQFYLAHNHDDYKVTNNGVYPGGQLIFIETDYPGSNYKATPPIVKERPHVCPKKPIP</sequence>
<keyword evidence="1" id="KW-0479">Metal-binding</keyword>
<keyword evidence="6" id="KW-1185">Reference proteome</keyword>
<dbReference type="Pfam" id="PF07732">
    <property type="entry name" value="Cu-oxidase_3"/>
    <property type="match status" value="1"/>
</dbReference>
<gene>
    <name evidence="5" type="primary">SufI</name>
    <name evidence="5" type="ordered locus">PTH_1998</name>
</gene>
<evidence type="ECO:0000256" key="3">
    <source>
        <dbReference type="ARBA" id="ARBA00023008"/>
    </source>
</evidence>
<accession>A5D0P0</accession>
<dbReference type="PANTHER" id="PTHR11709:SF394">
    <property type="entry name" value="FI03373P-RELATED"/>
    <property type="match status" value="1"/>
</dbReference>
<evidence type="ECO:0000313" key="6">
    <source>
        <dbReference type="Proteomes" id="UP000006556"/>
    </source>
</evidence>
<dbReference type="PANTHER" id="PTHR11709">
    <property type="entry name" value="MULTI-COPPER OXIDASE"/>
    <property type="match status" value="1"/>
</dbReference>